<dbReference type="GO" id="GO:0016787">
    <property type="term" value="F:hydrolase activity"/>
    <property type="evidence" value="ECO:0007669"/>
    <property type="project" value="UniProtKB-KW"/>
</dbReference>
<reference evidence="3 4" key="1">
    <citation type="submission" date="2019-11" db="EMBL/GenBank/DDBJ databases">
        <authorList>
            <person name="Zhang J."/>
            <person name="Sun C."/>
        </authorList>
    </citation>
    <scope>NUCLEOTIDE SEQUENCE [LARGE SCALE GENOMIC DNA]</scope>
    <source>
        <strain evidence="4">sp2</strain>
    </source>
</reference>
<dbReference type="Proteomes" id="UP000427716">
    <property type="component" value="Chromosome"/>
</dbReference>
<dbReference type="EMBL" id="CP046415">
    <property type="protein sequence ID" value="QGT79407.1"/>
    <property type="molecule type" value="Genomic_DNA"/>
</dbReference>
<dbReference type="SUPFAM" id="SSF56601">
    <property type="entry name" value="beta-lactamase/transpeptidase-like"/>
    <property type="match status" value="1"/>
</dbReference>
<evidence type="ECO:0000256" key="1">
    <source>
        <dbReference type="SAM" id="SignalP"/>
    </source>
</evidence>
<feature type="chain" id="PRO_5026103287" evidence="1">
    <location>
        <begin position="26"/>
        <end position="439"/>
    </location>
</feature>
<sequence length="439" mass="47703">MSRFSCRLAGLAVLALALLPASLPANERVISAEASDPQTMGWMEGFPPPADKLVMQPESDFFGFPKLRWTVCHLRELLPTEVVSRGLGAPEPLDYALDEEAIDALTFTPLGREREMTWQQSLSANYTDGVLILHRGKVVYERYFGCLDEAGKHGAMSMTKSLTGLLAEILVAEGKLDDQTLVATIIPELADSGFGDATVRQVMDMTTALSFSEDYSDPTADIWTYSVAASPLPKPEGYEGPDGYFEYLQTVEASGAHGEAFGYRTVNSDVLGWIVSRVSGKEVTELLSERIWSRMGAEQDAYMTVDAKGTPFAGGGLSAGLRDLGRIGLLMLNEGTINGRRLFSGTGRGRHPGRWRPSRLCQGGVHDPAGGSYRSMWWVLHNEHGAFAARGVHGQTIYVDPSAAMVLVRFASFPAAKNAPIDPTSLPAYQAVADYLRTK</sequence>
<dbReference type="KEGG" id="ghl:GM160_11270"/>
<feature type="signal peptide" evidence="1">
    <location>
        <begin position="1"/>
        <end position="25"/>
    </location>
</feature>
<dbReference type="InterPro" id="IPR050789">
    <property type="entry name" value="Diverse_Enzym_Activities"/>
</dbReference>
<feature type="domain" description="Beta-lactamase-related" evidence="2">
    <location>
        <begin position="130"/>
        <end position="412"/>
    </location>
</feature>
<keyword evidence="4" id="KW-1185">Reference proteome</keyword>
<dbReference type="InterPro" id="IPR012338">
    <property type="entry name" value="Beta-lactam/transpept-like"/>
</dbReference>
<protein>
    <submittedName>
        <fullName evidence="3">Serine hydrolase</fullName>
    </submittedName>
</protein>
<evidence type="ECO:0000313" key="3">
    <source>
        <dbReference type="EMBL" id="QGT79407.1"/>
    </source>
</evidence>
<accession>A0A6I6D558</accession>
<dbReference type="Pfam" id="PF00144">
    <property type="entry name" value="Beta-lactamase"/>
    <property type="match status" value="1"/>
</dbReference>
<proteinExistence type="predicted"/>
<keyword evidence="1" id="KW-0732">Signal</keyword>
<dbReference type="RefSeq" id="WP_156575174.1">
    <property type="nucleotide sequence ID" value="NZ_CP046415.1"/>
</dbReference>
<dbReference type="PANTHER" id="PTHR43283:SF7">
    <property type="entry name" value="BETA-LACTAMASE-RELATED DOMAIN-CONTAINING PROTEIN"/>
    <property type="match status" value="1"/>
</dbReference>
<dbReference type="AlphaFoldDB" id="A0A6I6D558"/>
<dbReference type="PANTHER" id="PTHR43283">
    <property type="entry name" value="BETA-LACTAMASE-RELATED"/>
    <property type="match status" value="1"/>
</dbReference>
<name>A0A6I6D558_9GAMM</name>
<organism evidence="3 4">
    <name type="scientific">Guyparkeria halophila</name>
    <dbReference type="NCBI Taxonomy" id="47960"/>
    <lineage>
        <taxon>Bacteria</taxon>
        <taxon>Pseudomonadati</taxon>
        <taxon>Pseudomonadota</taxon>
        <taxon>Gammaproteobacteria</taxon>
        <taxon>Chromatiales</taxon>
        <taxon>Thioalkalibacteraceae</taxon>
        <taxon>Guyparkeria</taxon>
    </lineage>
</organism>
<evidence type="ECO:0000313" key="4">
    <source>
        <dbReference type="Proteomes" id="UP000427716"/>
    </source>
</evidence>
<dbReference type="Gene3D" id="3.40.710.10">
    <property type="entry name" value="DD-peptidase/beta-lactamase superfamily"/>
    <property type="match status" value="1"/>
</dbReference>
<dbReference type="InterPro" id="IPR001466">
    <property type="entry name" value="Beta-lactam-related"/>
</dbReference>
<evidence type="ECO:0000259" key="2">
    <source>
        <dbReference type="Pfam" id="PF00144"/>
    </source>
</evidence>
<keyword evidence="3" id="KW-0378">Hydrolase</keyword>
<gene>
    <name evidence="3" type="ORF">GM160_11270</name>
</gene>